<evidence type="ECO:0000313" key="1">
    <source>
        <dbReference type="EMBL" id="KAH9475658.1"/>
    </source>
</evidence>
<reference evidence="1" key="1">
    <citation type="submission" date="2021-10" db="EMBL/GenBank/DDBJ databases">
        <title>Psilocybe cubensis genome.</title>
        <authorList>
            <person name="Mckernan K.J."/>
            <person name="Crawford S."/>
            <person name="Trippe A."/>
            <person name="Kane L.T."/>
            <person name="Mclaughlin S."/>
        </authorList>
    </citation>
    <scope>NUCLEOTIDE SEQUENCE</scope>
    <source>
        <strain evidence="1">MGC-MH-2018</strain>
    </source>
</reference>
<accession>A0ACB8GJ58</accession>
<organism evidence="1 2">
    <name type="scientific">Psilocybe cubensis</name>
    <name type="common">Psychedelic mushroom</name>
    <name type="synonym">Stropharia cubensis</name>
    <dbReference type="NCBI Taxonomy" id="181762"/>
    <lineage>
        <taxon>Eukaryota</taxon>
        <taxon>Fungi</taxon>
        <taxon>Dikarya</taxon>
        <taxon>Basidiomycota</taxon>
        <taxon>Agaricomycotina</taxon>
        <taxon>Agaricomycetes</taxon>
        <taxon>Agaricomycetidae</taxon>
        <taxon>Agaricales</taxon>
        <taxon>Agaricineae</taxon>
        <taxon>Strophariaceae</taxon>
        <taxon>Psilocybe</taxon>
    </lineage>
</organism>
<dbReference type="EMBL" id="JAFIQS020000011">
    <property type="protein sequence ID" value="KAH9475658.1"/>
    <property type="molecule type" value="Genomic_DNA"/>
</dbReference>
<comment type="caution">
    <text evidence="1">The sequence shown here is derived from an EMBL/GenBank/DDBJ whole genome shotgun (WGS) entry which is preliminary data.</text>
</comment>
<keyword evidence="2" id="KW-1185">Reference proteome</keyword>
<protein>
    <submittedName>
        <fullName evidence="1">Uncharacterized protein</fullName>
    </submittedName>
</protein>
<dbReference type="Proteomes" id="UP000664032">
    <property type="component" value="Unassembled WGS sequence"/>
</dbReference>
<proteinExistence type="predicted"/>
<gene>
    <name evidence="1" type="ORF">JR316_0011215</name>
</gene>
<evidence type="ECO:0000313" key="2">
    <source>
        <dbReference type="Proteomes" id="UP000664032"/>
    </source>
</evidence>
<name>A0ACB8GJ58_PSICU</name>
<sequence length="665" mass="73823">MIGFIFNAFVLFSISWAGWLVFKGASERSRDGLKDYRGALSGIIATLSNPSEVKELLAASQATVGGWWEKGIAFYNDLDDEKRAEYSLRMTEMYYGTIIQLNLFLTYALIEARIRAEPLVESGKVSISNALNRETWDAVSKSVVAGIQQGPIGQAVQVYAKSGVWTILEEQIAEGRKLFESTADRAVNVIVRTAGPERVKAFEAFTEDLFKTLLGEMSIYAYDPSAMHQLVVKDGNVYIEDVAVDTSRREPSQSRQLAAKSPLSIPLPDTETEEESDSISAIDIRVEEVDEEDTSESSEIEYDKVEKILGLSRIEEVVEEEVEDDSCPTNGGNDDVVVAQAPLHSTEDESLSEKQVPGKNDDLVSSGQSGSRRSSKSENYTLVEGVDLPSTDTGIVVSKPPVDVDVVFQGRFVEEEIKQKGREVSVAVAEVTEEVDLGYVDRALAVVEEKSRAREILEERRLEAVDIHIRSSESDLDNASDLKTVPATKSPVRKRKRYAVRNVRFYLQPPSNIKQHITREQYEGDTQEIAIKTLIHPDIELQGHRSDATHYLLSTVFSIDKGGQFVTKYLGPGVLYFTEGRYNYLITIPSALLLGHLNLHPPGELKYEDPKNPRTHVVVTAGSIVHVEEDSVLRWHCSSSSGSKEICVFYVPVSVKSTSEIIISE</sequence>